<accession>A0A812MFZ1</accession>
<organism evidence="2 3">
    <name type="scientific">Symbiodinium necroappetens</name>
    <dbReference type="NCBI Taxonomy" id="1628268"/>
    <lineage>
        <taxon>Eukaryota</taxon>
        <taxon>Sar</taxon>
        <taxon>Alveolata</taxon>
        <taxon>Dinophyceae</taxon>
        <taxon>Suessiales</taxon>
        <taxon>Symbiodiniaceae</taxon>
        <taxon>Symbiodinium</taxon>
    </lineage>
</organism>
<name>A0A812MFZ1_9DINO</name>
<comment type="caution">
    <text evidence="2">The sequence shown here is derived from an EMBL/GenBank/DDBJ whole genome shotgun (WGS) entry which is preliminary data.</text>
</comment>
<proteinExistence type="predicted"/>
<evidence type="ECO:0000256" key="1">
    <source>
        <dbReference type="SAM" id="MobiDB-lite"/>
    </source>
</evidence>
<protein>
    <submittedName>
        <fullName evidence="2">Uncharacterized protein</fullName>
    </submittedName>
</protein>
<reference evidence="2" key="1">
    <citation type="submission" date="2021-02" db="EMBL/GenBank/DDBJ databases">
        <authorList>
            <person name="Dougan E. K."/>
            <person name="Rhodes N."/>
            <person name="Thang M."/>
            <person name="Chan C."/>
        </authorList>
    </citation>
    <scope>NUCLEOTIDE SEQUENCE</scope>
</reference>
<keyword evidence="3" id="KW-1185">Reference proteome</keyword>
<dbReference type="EMBL" id="CAJNJA010011175">
    <property type="protein sequence ID" value="CAE7267511.1"/>
    <property type="molecule type" value="Genomic_DNA"/>
</dbReference>
<evidence type="ECO:0000313" key="2">
    <source>
        <dbReference type="EMBL" id="CAE7267511.1"/>
    </source>
</evidence>
<gene>
    <name evidence="2" type="ORF">SNEC2469_LOCUS6331</name>
</gene>
<dbReference type="OrthoDB" id="432807at2759"/>
<evidence type="ECO:0000313" key="3">
    <source>
        <dbReference type="Proteomes" id="UP000601435"/>
    </source>
</evidence>
<feature type="region of interest" description="Disordered" evidence="1">
    <location>
        <begin position="93"/>
        <end position="137"/>
    </location>
</feature>
<dbReference type="Proteomes" id="UP000601435">
    <property type="component" value="Unassembled WGS sequence"/>
</dbReference>
<sequence>MSWEEIFPKKPMDRLRWLFKACKAAKEGRIKPNPLYNVVAHRRFLEGLKGSIATDCLNLIRGHIHLFSPKQQKQLQSDNFELFRKYAPISVLDSDDDEDAAPPLPPPPEVHVEMKDKKRKRGEQRKQVEEEEEFGFSDDETEVKKARILAKGIERRIDPADGQAYSLEEFITEYGGSGDKPPVEWENSKHTSMLGCMCPTFHSVLTMANSSKLQMPLRQSAVLALCWRVTDAVGERLQGRSNRCEIRRFIYKE</sequence>
<dbReference type="AlphaFoldDB" id="A0A812MFZ1"/>